<gene>
    <name evidence="3" type="ORF">GCM10010357_17290</name>
</gene>
<keyword evidence="2" id="KW-1133">Transmembrane helix</keyword>
<proteinExistence type="predicted"/>
<keyword evidence="4" id="KW-1185">Reference proteome</keyword>
<evidence type="ECO:0000313" key="4">
    <source>
        <dbReference type="Proteomes" id="UP001500879"/>
    </source>
</evidence>
<dbReference type="RefSeq" id="WP_344021682.1">
    <property type="nucleotide sequence ID" value="NZ_BAAABX010000017.1"/>
</dbReference>
<organism evidence="3 4">
    <name type="scientific">Streptomyces luteireticuli</name>
    <dbReference type="NCBI Taxonomy" id="173858"/>
    <lineage>
        <taxon>Bacteria</taxon>
        <taxon>Bacillati</taxon>
        <taxon>Actinomycetota</taxon>
        <taxon>Actinomycetes</taxon>
        <taxon>Kitasatosporales</taxon>
        <taxon>Streptomycetaceae</taxon>
        <taxon>Streptomyces</taxon>
    </lineage>
</organism>
<name>A0ABP3IDQ0_9ACTN</name>
<keyword evidence="2" id="KW-0812">Transmembrane</keyword>
<sequence length="65" mass="6810">MAPQSSASTPRPDLRPDHRRRARAYAVFAATVLGVVADLTLPLLRPSRHRAGNGASALDGGTSDS</sequence>
<evidence type="ECO:0008006" key="5">
    <source>
        <dbReference type="Google" id="ProtNLM"/>
    </source>
</evidence>
<evidence type="ECO:0000313" key="3">
    <source>
        <dbReference type="EMBL" id="GAA0396708.1"/>
    </source>
</evidence>
<evidence type="ECO:0000256" key="1">
    <source>
        <dbReference type="SAM" id="MobiDB-lite"/>
    </source>
</evidence>
<feature type="transmembrane region" description="Helical" evidence="2">
    <location>
        <begin position="24"/>
        <end position="44"/>
    </location>
</feature>
<comment type="caution">
    <text evidence="3">The sequence shown here is derived from an EMBL/GenBank/DDBJ whole genome shotgun (WGS) entry which is preliminary data.</text>
</comment>
<accession>A0ABP3IDQ0</accession>
<reference evidence="4" key="1">
    <citation type="journal article" date="2019" name="Int. J. Syst. Evol. Microbiol.">
        <title>The Global Catalogue of Microorganisms (GCM) 10K type strain sequencing project: providing services to taxonomists for standard genome sequencing and annotation.</title>
        <authorList>
            <consortium name="The Broad Institute Genomics Platform"/>
            <consortium name="The Broad Institute Genome Sequencing Center for Infectious Disease"/>
            <person name="Wu L."/>
            <person name="Ma J."/>
        </authorList>
    </citation>
    <scope>NUCLEOTIDE SEQUENCE [LARGE SCALE GENOMIC DNA]</scope>
    <source>
        <strain evidence="4">JCM 4788</strain>
    </source>
</reference>
<dbReference type="EMBL" id="BAAABX010000017">
    <property type="protein sequence ID" value="GAA0396708.1"/>
    <property type="molecule type" value="Genomic_DNA"/>
</dbReference>
<feature type="region of interest" description="Disordered" evidence="1">
    <location>
        <begin position="46"/>
        <end position="65"/>
    </location>
</feature>
<keyword evidence="2" id="KW-0472">Membrane</keyword>
<dbReference type="Proteomes" id="UP001500879">
    <property type="component" value="Unassembled WGS sequence"/>
</dbReference>
<protein>
    <recommendedName>
        <fullName evidence="5">MFS transporter</fullName>
    </recommendedName>
</protein>
<evidence type="ECO:0000256" key="2">
    <source>
        <dbReference type="SAM" id="Phobius"/>
    </source>
</evidence>